<evidence type="ECO:0000313" key="4">
    <source>
        <dbReference type="Proteomes" id="UP001551011"/>
    </source>
</evidence>
<dbReference type="Proteomes" id="UP001551011">
    <property type="component" value="Unassembled WGS sequence"/>
</dbReference>
<gene>
    <name evidence="3" type="ORF">AB0H04_15195</name>
</gene>
<evidence type="ECO:0000256" key="1">
    <source>
        <dbReference type="SAM" id="MobiDB-lite"/>
    </source>
</evidence>
<keyword evidence="4" id="KW-1185">Reference proteome</keyword>
<feature type="signal peptide" evidence="2">
    <location>
        <begin position="1"/>
        <end position="19"/>
    </location>
</feature>
<name>A0ABV3A8E9_9ACTN</name>
<keyword evidence="2" id="KW-0732">Signal</keyword>
<feature type="region of interest" description="Disordered" evidence="1">
    <location>
        <begin position="42"/>
        <end position="130"/>
    </location>
</feature>
<dbReference type="RefSeq" id="WP_356195868.1">
    <property type="nucleotide sequence ID" value="NZ_JBEXDP010000045.1"/>
</dbReference>
<feature type="compositionally biased region" description="Basic residues" evidence="1">
    <location>
        <begin position="101"/>
        <end position="120"/>
    </location>
</feature>
<accession>A0ABV3A8E9</accession>
<comment type="caution">
    <text evidence="3">The sequence shown here is derived from an EMBL/GenBank/DDBJ whole genome shotgun (WGS) entry which is preliminary data.</text>
</comment>
<evidence type="ECO:0008006" key="5">
    <source>
        <dbReference type="Google" id="ProtNLM"/>
    </source>
</evidence>
<protein>
    <recommendedName>
        <fullName evidence="5">Lipoprotein</fullName>
    </recommendedName>
</protein>
<reference evidence="3 4" key="1">
    <citation type="submission" date="2024-06" db="EMBL/GenBank/DDBJ databases">
        <title>The Natural Products Discovery Center: Release of the First 8490 Sequenced Strains for Exploring Actinobacteria Biosynthetic Diversity.</title>
        <authorList>
            <person name="Kalkreuter E."/>
            <person name="Kautsar S.A."/>
            <person name="Yang D."/>
            <person name="Bader C.D."/>
            <person name="Teijaro C.N."/>
            <person name="Fluegel L."/>
            <person name="Davis C.M."/>
            <person name="Simpson J.R."/>
            <person name="Lauterbach L."/>
            <person name="Steele A.D."/>
            <person name="Gui C."/>
            <person name="Meng S."/>
            <person name="Li G."/>
            <person name="Viehrig K."/>
            <person name="Ye F."/>
            <person name="Su P."/>
            <person name="Kiefer A.F."/>
            <person name="Nichols A."/>
            <person name="Cepeda A.J."/>
            <person name="Yan W."/>
            <person name="Fan B."/>
            <person name="Jiang Y."/>
            <person name="Adhikari A."/>
            <person name="Zheng C.-J."/>
            <person name="Schuster L."/>
            <person name="Cowan T.M."/>
            <person name="Smanski M.J."/>
            <person name="Chevrette M.G."/>
            <person name="De Carvalho L.P.S."/>
            <person name="Shen B."/>
        </authorList>
    </citation>
    <scope>NUCLEOTIDE SEQUENCE [LARGE SCALE GENOMIC DNA]</scope>
    <source>
        <strain evidence="3 4">NPDC020594</strain>
    </source>
</reference>
<evidence type="ECO:0000256" key="2">
    <source>
        <dbReference type="SAM" id="SignalP"/>
    </source>
</evidence>
<evidence type="ECO:0000313" key="3">
    <source>
        <dbReference type="EMBL" id="MEU5708203.1"/>
    </source>
</evidence>
<dbReference type="PROSITE" id="PS51257">
    <property type="entry name" value="PROKAR_LIPOPROTEIN"/>
    <property type="match status" value="1"/>
</dbReference>
<feature type="chain" id="PRO_5045100086" description="Lipoprotein" evidence="2">
    <location>
        <begin position="20"/>
        <end position="154"/>
    </location>
</feature>
<proteinExistence type="predicted"/>
<dbReference type="EMBL" id="JBFAEG010000009">
    <property type="protein sequence ID" value="MEU5708203.1"/>
    <property type="molecule type" value="Genomic_DNA"/>
</dbReference>
<sequence length="154" mass="16316">MPRRLLPLLVAALVTVAGCTTVSSVPPPDAARPRRSLALDTAVRPSVLQEPVAAPSGYAALVRTGHGPRSSAGPRRSHRTGPGPVPAAPPRAVAPAAPPVRHPRPEHRTPVRRPVRRPRPASRPPAAVRMRDLCRQADGVTTPEIARLCHDTFG</sequence>
<organism evidence="3 4">
    <name type="scientific">Streptomyces flaveolus</name>
    <dbReference type="NCBI Taxonomy" id="67297"/>
    <lineage>
        <taxon>Bacteria</taxon>
        <taxon>Bacillati</taxon>
        <taxon>Actinomycetota</taxon>
        <taxon>Actinomycetes</taxon>
        <taxon>Kitasatosporales</taxon>
        <taxon>Streptomycetaceae</taxon>
        <taxon>Streptomyces</taxon>
    </lineage>
</organism>